<feature type="compositionally biased region" description="Low complexity" evidence="8">
    <location>
        <begin position="1272"/>
        <end position="1284"/>
    </location>
</feature>
<feature type="compositionally biased region" description="Basic and acidic residues" evidence="8">
    <location>
        <begin position="2054"/>
        <end position="2081"/>
    </location>
</feature>
<feature type="compositionally biased region" description="Basic and acidic residues" evidence="8">
    <location>
        <begin position="1623"/>
        <end position="1665"/>
    </location>
</feature>
<dbReference type="InterPro" id="IPR017441">
    <property type="entry name" value="Protein_kinase_ATP_BS"/>
</dbReference>
<feature type="compositionally biased region" description="Low complexity" evidence="8">
    <location>
        <begin position="1415"/>
        <end position="1433"/>
    </location>
</feature>
<feature type="region of interest" description="Disordered" evidence="8">
    <location>
        <begin position="678"/>
        <end position="751"/>
    </location>
</feature>
<dbReference type="FunFam" id="3.30.200.20:FF:000315">
    <property type="entry name" value="Calcium-dependent protein kinase 3"/>
    <property type="match status" value="1"/>
</dbReference>
<dbReference type="GO" id="GO:0000226">
    <property type="term" value="P:microtubule cytoskeleton organization"/>
    <property type="evidence" value="ECO:0007669"/>
    <property type="project" value="TreeGrafter"/>
</dbReference>
<feature type="compositionally biased region" description="Low complexity" evidence="8">
    <location>
        <begin position="2043"/>
        <end position="2053"/>
    </location>
</feature>
<dbReference type="GO" id="GO:0035556">
    <property type="term" value="P:intracellular signal transduction"/>
    <property type="evidence" value="ECO:0007669"/>
    <property type="project" value="TreeGrafter"/>
</dbReference>
<dbReference type="PANTHER" id="PTHR24346">
    <property type="entry name" value="MAP/MICROTUBULE AFFINITY-REGULATING KINASE"/>
    <property type="match status" value="1"/>
</dbReference>
<feature type="binding site" evidence="6">
    <location>
        <position position="67"/>
    </location>
    <ligand>
        <name>ATP</name>
        <dbReference type="ChEBI" id="CHEBI:30616"/>
    </ligand>
</feature>
<evidence type="ECO:0000256" key="8">
    <source>
        <dbReference type="SAM" id="MobiDB-lite"/>
    </source>
</evidence>
<feature type="compositionally biased region" description="Basic and acidic residues" evidence="8">
    <location>
        <begin position="1197"/>
        <end position="1218"/>
    </location>
</feature>
<dbReference type="EMBL" id="JAQQBS010000001">
    <property type="protein sequence ID" value="KAK0176799.1"/>
    <property type="molecule type" value="Genomic_DNA"/>
</dbReference>
<feature type="compositionally biased region" description="Basic residues" evidence="8">
    <location>
        <begin position="404"/>
        <end position="413"/>
    </location>
</feature>
<feature type="compositionally biased region" description="Low complexity" evidence="8">
    <location>
        <begin position="916"/>
        <end position="928"/>
    </location>
</feature>
<feature type="compositionally biased region" description="Basic and acidic residues" evidence="8">
    <location>
        <begin position="1262"/>
        <end position="1271"/>
    </location>
</feature>
<feature type="region of interest" description="Disordered" evidence="8">
    <location>
        <begin position="376"/>
        <end position="434"/>
    </location>
</feature>
<feature type="compositionally biased region" description="Basic and acidic residues" evidence="8">
    <location>
        <begin position="1736"/>
        <end position="1749"/>
    </location>
</feature>
<feature type="compositionally biased region" description="Basic and acidic residues" evidence="8">
    <location>
        <begin position="1565"/>
        <end position="1574"/>
    </location>
</feature>
<feature type="region of interest" description="Disordered" evidence="8">
    <location>
        <begin position="2023"/>
        <end position="2173"/>
    </location>
</feature>
<dbReference type="Gene3D" id="1.10.510.10">
    <property type="entry name" value="Transferase(Phosphotransferase) domain 1"/>
    <property type="match status" value="1"/>
</dbReference>
<feature type="region of interest" description="Disordered" evidence="8">
    <location>
        <begin position="586"/>
        <end position="619"/>
    </location>
</feature>
<reference evidence="10" key="1">
    <citation type="journal article" date="2023" name="bioRxiv">
        <title>Scaffold-level genome assemblies of two parasitoid biocontrol wasps reveal the parthenogenesis mechanism and an associated novel virus.</title>
        <authorList>
            <person name="Inwood S."/>
            <person name="Skelly J."/>
            <person name="Guhlin J."/>
            <person name="Harrop T."/>
            <person name="Goldson S."/>
            <person name="Dearden P."/>
        </authorList>
    </citation>
    <scope>NUCLEOTIDE SEQUENCE</scope>
    <source>
        <strain evidence="10">Irish</strain>
        <tissue evidence="10">Whole body</tissue>
    </source>
</reference>
<keyword evidence="4" id="KW-0418">Kinase</keyword>
<keyword evidence="1" id="KW-0723">Serine/threonine-protein kinase</keyword>
<feature type="region of interest" description="Disordered" evidence="8">
    <location>
        <begin position="768"/>
        <end position="814"/>
    </location>
</feature>
<evidence type="ECO:0000256" key="1">
    <source>
        <dbReference type="ARBA" id="ARBA00022527"/>
    </source>
</evidence>
<dbReference type="GO" id="GO:0005524">
    <property type="term" value="F:ATP binding"/>
    <property type="evidence" value="ECO:0007669"/>
    <property type="project" value="UniProtKB-UniRule"/>
</dbReference>
<feature type="compositionally biased region" description="Low complexity" evidence="8">
    <location>
        <begin position="1551"/>
        <end position="1564"/>
    </location>
</feature>
<feature type="compositionally biased region" description="Basic and acidic residues" evidence="8">
    <location>
        <begin position="1939"/>
        <end position="1960"/>
    </location>
</feature>
<feature type="compositionally biased region" description="Basic and acidic residues" evidence="8">
    <location>
        <begin position="2573"/>
        <end position="2594"/>
    </location>
</feature>
<feature type="compositionally biased region" description="Polar residues" evidence="8">
    <location>
        <begin position="1387"/>
        <end position="1414"/>
    </location>
</feature>
<dbReference type="PANTHER" id="PTHR24346:SF93">
    <property type="entry name" value="NUAK FAMILY SNF1-LIKE KINASE 1"/>
    <property type="match status" value="1"/>
</dbReference>
<feature type="compositionally biased region" description="Polar residues" evidence="8">
    <location>
        <begin position="1759"/>
        <end position="1772"/>
    </location>
</feature>
<feature type="compositionally biased region" description="Basic and acidic residues" evidence="8">
    <location>
        <begin position="702"/>
        <end position="720"/>
    </location>
</feature>
<feature type="compositionally biased region" description="Basic residues" evidence="8">
    <location>
        <begin position="1047"/>
        <end position="1056"/>
    </location>
</feature>
<name>A0AA39KWX6_9HYME</name>
<proteinExistence type="predicted"/>
<keyword evidence="11" id="KW-1185">Reference proteome</keyword>
<dbReference type="Pfam" id="PF00069">
    <property type="entry name" value="Pkinase"/>
    <property type="match status" value="1"/>
</dbReference>
<comment type="caution">
    <text evidence="10">The sequence shown here is derived from an EMBL/GenBank/DDBJ whole genome shotgun (WGS) entry which is preliminary data.</text>
</comment>
<feature type="region of interest" description="Disordered" evidence="8">
    <location>
        <begin position="2535"/>
        <end position="2610"/>
    </location>
</feature>
<feature type="compositionally biased region" description="Basic and acidic residues" evidence="8">
    <location>
        <begin position="683"/>
        <end position="695"/>
    </location>
</feature>
<dbReference type="Proteomes" id="UP001168990">
    <property type="component" value="Unassembled WGS sequence"/>
</dbReference>
<feature type="compositionally biased region" description="Polar residues" evidence="8">
    <location>
        <begin position="1162"/>
        <end position="1182"/>
    </location>
</feature>
<feature type="compositionally biased region" description="Basic and acidic residues" evidence="8">
    <location>
        <begin position="1135"/>
        <end position="1161"/>
    </location>
</feature>
<dbReference type="GO" id="GO:0050321">
    <property type="term" value="F:tau-protein kinase activity"/>
    <property type="evidence" value="ECO:0007669"/>
    <property type="project" value="TreeGrafter"/>
</dbReference>
<evidence type="ECO:0000256" key="7">
    <source>
        <dbReference type="SAM" id="Coils"/>
    </source>
</evidence>
<feature type="region of interest" description="Disordered" evidence="8">
    <location>
        <begin position="986"/>
        <end position="1077"/>
    </location>
</feature>
<feature type="compositionally biased region" description="Basic and acidic residues" evidence="8">
    <location>
        <begin position="2025"/>
        <end position="2042"/>
    </location>
</feature>
<feature type="compositionally biased region" description="Polar residues" evidence="8">
    <location>
        <begin position="1783"/>
        <end position="1796"/>
    </location>
</feature>
<feature type="region of interest" description="Disordered" evidence="8">
    <location>
        <begin position="2297"/>
        <end position="2324"/>
    </location>
</feature>
<feature type="region of interest" description="Disordered" evidence="8">
    <location>
        <begin position="1372"/>
        <end position="1439"/>
    </location>
</feature>
<feature type="region of interest" description="Disordered" evidence="8">
    <location>
        <begin position="1128"/>
        <end position="1235"/>
    </location>
</feature>
<evidence type="ECO:0000256" key="5">
    <source>
        <dbReference type="ARBA" id="ARBA00022840"/>
    </source>
</evidence>
<evidence type="ECO:0000256" key="2">
    <source>
        <dbReference type="ARBA" id="ARBA00022679"/>
    </source>
</evidence>
<dbReference type="PROSITE" id="PS00108">
    <property type="entry name" value="PROTEIN_KINASE_ST"/>
    <property type="match status" value="1"/>
</dbReference>
<feature type="compositionally biased region" description="Basic and acidic residues" evidence="8">
    <location>
        <begin position="1829"/>
        <end position="1927"/>
    </location>
</feature>
<feature type="compositionally biased region" description="Basic and acidic residues" evidence="8">
    <location>
        <begin position="1584"/>
        <end position="1612"/>
    </location>
</feature>
<feature type="domain" description="Protein kinase" evidence="9">
    <location>
        <begin position="34"/>
        <end position="285"/>
    </location>
</feature>
<feature type="compositionally biased region" description="Basic and acidic residues" evidence="8">
    <location>
        <begin position="1037"/>
        <end position="1046"/>
    </location>
</feature>
<protein>
    <recommendedName>
        <fullName evidence="9">Protein kinase domain-containing protein</fullName>
    </recommendedName>
</protein>
<dbReference type="SMART" id="SM00220">
    <property type="entry name" value="S_TKc"/>
    <property type="match status" value="1"/>
</dbReference>
<evidence type="ECO:0000313" key="10">
    <source>
        <dbReference type="EMBL" id="KAK0176799.1"/>
    </source>
</evidence>
<feature type="region of interest" description="Disordered" evidence="8">
    <location>
        <begin position="1250"/>
        <end position="1322"/>
    </location>
</feature>
<evidence type="ECO:0000259" key="9">
    <source>
        <dbReference type="PROSITE" id="PS50011"/>
    </source>
</evidence>
<feature type="compositionally biased region" description="Basic and acidic residues" evidence="8">
    <location>
        <begin position="895"/>
        <end position="906"/>
    </location>
</feature>
<dbReference type="PROSITE" id="PS00107">
    <property type="entry name" value="PROTEIN_KINASE_ATP"/>
    <property type="match status" value="1"/>
</dbReference>
<accession>A0AA39KWX6</accession>
<evidence type="ECO:0000256" key="4">
    <source>
        <dbReference type="ARBA" id="ARBA00022777"/>
    </source>
</evidence>
<dbReference type="InterPro" id="IPR000719">
    <property type="entry name" value="Prot_kinase_dom"/>
</dbReference>
<feature type="compositionally biased region" description="Basic and acidic residues" evidence="8">
    <location>
        <begin position="2109"/>
        <end position="2118"/>
    </location>
</feature>
<feature type="compositionally biased region" description="Basic and acidic residues" evidence="8">
    <location>
        <begin position="2314"/>
        <end position="2324"/>
    </location>
</feature>
<dbReference type="SUPFAM" id="SSF56112">
    <property type="entry name" value="Protein kinase-like (PK-like)"/>
    <property type="match status" value="1"/>
</dbReference>
<evidence type="ECO:0000256" key="6">
    <source>
        <dbReference type="PROSITE-ProRule" id="PRU10141"/>
    </source>
</evidence>
<feature type="compositionally biased region" description="Polar residues" evidence="8">
    <location>
        <begin position="936"/>
        <end position="960"/>
    </location>
</feature>
<dbReference type="InterPro" id="IPR011009">
    <property type="entry name" value="Kinase-like_dom_sf"/>
</dbReference>
<keyword evidence="3 6" id="KW-0547">Nucleotide-binding</keyword>
<keyword evidence="5 6" id="KW-0067">ATP-binding</keyword>
<reference evidence="10" key="2">
    <citation type="submission" date="2023-03" db="EMBL/GenBank/DDBJ databases">
        <authorList>
            <person name="Inwood S.N."/>
            <person name="Skelly J.G."/>
            <person name="Guhlin J."/>
            <person name="Harrop T.W.R."/>
            <person name="Goldson S.G."/>
            <person name="Dearden P.K."/>
        </authorList>
    </citation>
    <scope>NUCLEOTIDE SEQUENCE</scope>
    <source>
        <strain evidence="10">Irish</strain>
        <tissue evidence="10">Whole body</tissue>
    </source>
</reference>
<dbReference type="FunFam" id="1.10.510.10:FF:000389">
    <property type="entry name" value="Uncharacterized protein, isoform E"/>
    <property type="match status" value="1"/>
</dbReference>
<feature type="compositionally biased region" description="Basic and acidic residues" evidence="8">
    <location>
        <begin position="1372"/>
        <end position="1386"/>
    </location>
</feature>
<feature type="compositionally biased region" description="Polar residues" evidence="8">
    <location>
        <begin position="2093"/>
        <end position="2108"/>
    </location>
</feature>
<keyword evidence="2" id="KW-0808">Transferase</keyword>
<feature type="compositionally biased region" description="Basic and acidic residues" evidence="8">
    <location>
        <begin position="2143"/>
        <end position="2165"/>
    </location>
</feature>
<feature type="compositionally biased region" description="Polar residues" evidence="8">
    <location>
        <begin position="988"/>
        <end position="1011"/>
    </location>
</feature>
<feature type="region of interest" description="Disordered" evidence="8">
    <location>
        <begin position="886"/>
        <end position="973"/>
    </location>
</feature>
<evidence type="ECO:0000313" key="11">
    <source>
        <dbReference type="Proteomes" id="UP001168990"/>
    </source>
</evidence>
<feature type="compositionally biased region" description="Basic and acidic residues" evidence="8">
    <location>
        <begin position="414"/>
        <end position="423"/>
    </location>
</feature>
<gene>
    <name evidence="10" type="ORF">PV328_000904</name>
</gene>
<evidence type="ECO:0000256" key="3">
    <source>
        <dbReference type="ARBA" id="ARBA00022741"/>
    </source>
</evidence>
<feature type="compositionally biased region" description="Basic and acidic residues" evidence="8">
    <location>
        <begin position="1285"/>
        <end position="1298"/>
    </location>
</feature>
<feature type="compositionally biased region" description="Low complexity" evidence="8">
    <location>
        <begin position="2303"/>
        <end position="2313"/>
    </location>
</feature>
<dbReference type="InterPro" id="IPR008271">
    <property type="entry name" value="Ser/Thr_kinase_AS"/>
</dbReference>
<dbReference type="GO" id="GO:0005737">
    <property type="term" value="C:cytoplasm"/>
    <property type="evidence" value="ECO:0007669"/>
    <property type="project" value="TreeGrafter"/>
</dbReference>
<feature type="region of interest" description="Disordered" evidence="8">
    <location>
        <begin position="2336"/>
        <end position="2408"/>
    </location>
</feature>
<sequence>MVVGEASIHNIMGGMESTGGVRLHNHKRKLKQRFDIIKKLGQGTYGKVQLGINKETGQEVAIKTIKKCKIETEADLIRIRREIQIMSSVQHPNIIHIYEVFENREKMVLVMEYAAGGELFDYLSERNVLPEEEARRIFRQISIAVFYCHKHKICHRDLKLENILLDQLGNAKIADFGLSNVFDDQRLLNTFCGSPLYASPEIVKGTPYHGPEVDCWSLGVLLYTLVYGAMPFDGSNFKRLTRQISASDYFEPKNPSPASPLIKDMLTKCPSRRADIERICSHWWVNEGYEQNCLDIAEELAAQTPVRLDLLLSLVPQSASADKLVVTNDQQQSTTNKNVSSDALVPTRCHSVGSLMELDRNNTDCISEIVDNNSEQQARAGATNDTKRKLETTPSMEETGAASVKRKERSRRKERNDDREQKPYRSSSRHHSAPIANAITEEAMELDLRDPAAAAACLELIREAQSKSPSKERSRTPVVPEKSNVDVTNIEKTTIQDVNENNEDVKPVVNKLANTDVSEKISSIDETKNHVIDECQLKNKLPKSKIKDITQNNDVPKSDGYNNNSLESEISNGKIVTSLESEKIGNKGEIKKKQRALSLDSDESPAVAPAKPTERRRSKIFETAEKFNQLAAGTETEKPKKIFIPGVNVGGAKKVFERKASLSSINVSPPIKPNASKVIIDVPTDKKNDKMEEKSSGGIKVEPTKTENEHKRDEQKKRAVDIITGALGKPPMQKKLNGSPPMTPQSQDAKKSLGLKIQVGPNDVRNATVSVTTPVDTKYPDFDQSPVKPVAIGNSVPSSPEIKPIKNSLDEPMMSSKMEITLKSATLPRPRKTSKAEIILASGVKTPPETAAFKSEVEAKIDAFHPQKLRTQKSEVAFPVAAVIPQANRSSSLEPEGKMRAKERIIPIHVEPGHQSPPQQYSSTSSLPSKPPMPQRSMSQRSGSLSRQSTMDSDTDSALGSTIGPEPIRKSPREYIIPIAVEGGSYVTPRSSSLEPENKTGTTTSSTNPSKTRFGRPRRMGSLLSDASEDDAPFSTLHRDSDDLLQRHMHRLRSSRPTRQTPEHADSLSSGEDDDDDGFELLTAENLFSTLLSRVRSLTQRLNVDDNRGTGFPRSRLLDRLGTNSSQGFWGLHEPLSRRMPESPFRRSLSRDTERFGRKDSAMSSAPGTPNSFGGRSSTPSRESIFEMGSSNTLPRDNIHRNDTATETDSSRMRKESSQDVQLPEPSGTSSHENFTPSLARRLSRQFIEQTRHALPRSPSIPRDRLYRSSTEEPTSSLSSTLLPERSEYRSRSSDRNIRRTNSLLDAKRPERPDYKSTRRSVSLFADDDDDDELLSPMPRQVMTLGRKYRDPVKPSTNGIRRDIFSRTEKIQEESHDELNSPRKIFDSNSEVTLKPASTSEGTSICNSNPNLGDTLSTLSTKSCETSSTESTSNNQGEALNSFKADAKDFESRLLAAENLIKESKLRNLGVNHFDPNLKSSYKDTDKCDKEFLGSMTDLTNSVLSKRRSCIPSLRIRSGSLTRESSNSYDRRPPLVGGGDTRDIRAPTPERSLLSKLFRSSSTSRDNENKDKSPKARRRISRFLRPDFFDTPREESQYVKEKEAQKAAENERRKARFMKKKVGSKESSVEKSVSVEEKPEKELKNEANALTRDKNDAPKDNKSDNDSSSIIIANADAKLERQNSKNSFLQSLEKKLEKLRSNDSDSSKVNNDDDNEKVSVSANEENKMTLMTPVKETGEKSEILKKAASIDDPSSSSSVNEAPVTTTKSRVSSVLGLFRNDSKSTINGTRQQNNILSKFKKSAYKGSRSDSIVLTGEPSAGSKIPTKSMKTESKSPRRSLESKKSPEKNIEIKKSPPKEKSKEKTPTERLSVERKLSVDRQVKSPKKLSPEKLTDVKVDKNEKLNIKDQSVEKDIQRKSSSPEKNDSKNSLTGRLTKKSSPDKVLDNKKSEIKNTDNEDKKVVKVKKTVKNLTSLTKNGSITKLEKDDESDKKIKKVVKKESVDKEGIDGTKKKKIVRVVKKVVKKSDGSSDSKSEDKEKSTTKTLLKKITSSTKKENSPESIEKNKEKTPTDIDNKKKEMSPVPKIIEDNDSTTIKIDAPTTTADTKISTKESDNKLRTNRSNLKLDLSKIPQHSFKTSGNTKKESPKLNSTDDSKSEISEKPQENISKLTHHANITGNKIIIDKPLRAADILELQRESDTKTKTESNKTINPPKVEAEFKIQPNIESQINLNINKTELEMKDKPSPLQENPKQYINKIPQQKITSDYAEDILSPMDDGESFDSWSICSNDMNHRGSMDLHSPTSPTYSPSTRNDHPESIIDRIRRKSFYSRFNERKRKSSLNVPPSGVTLPTSSTLPRKYSFHSSRDTERSRRNYSISPTRRSSDRVYSLYNDDPSSAYRKSPIERDRYSDVGSSLSSFSGELKSPSDQYGSGSTSYYDSLSRYRISPISDSTHRKYPSTDFGLDSDLTSYKSPMSPSALNDGISDYRSNLSRRYGSVASGLAPKTAEYYEELLAPSRIDYLSARRTPVPGEYSGKYENGYHNGHSELSQSNSDKWRGYSDKITGLDSAEDSDRSRGDDIRNNSEIDGESKELSAACPDTDNNTSIVE</sequence>
<keyword evidence="7" id="KW-0175">Coiled coil</keyword>
<organism evidence="10 11">
    <name type="scientific">Microctonus aethiopoides</name>
    <dbReference type="NCBI Taxonomy" id="144406"/>
    <lineage>
        <taxon>Eukaryota</taxon>
        <taxon>Metazoa</taxon>
        <taxon>Ecdysozoa</taxon>
        <taxon>Arthropoda</taxon>
        <taxon>Hexapoda</taxon>
        <taxon>Insecta</taxon>
        <taxon>Pterygota</taxon>
        <taxon>Neoptera</taxon>
        <taxon>Endopterygota</taxon>
        <taxon>Hymenoptera</taxon>
        <taxon>Apocrita</taxon>
        <taxon>Ichneumonoidea</taxon>
        <taxon>Braconidae</taxon>
        <taxon>Euphorinae</taxon>
        <taxon>Microctonus</taxon>
    </lineage>
</organism>
<feature type="compositionally biased region" description="Basic and acidic residues" evidence="8">
    <location>
        <begin position="1306"/>
        <end position="1317"/>
    </location>
</feature>
<dbReference type="PROSITE" id="PS50011">
    <property type="entry name" value="PROTEIN_KINASE_DOM"/>
    <property type="match status" value="1"/>
</dbReference>
<feature type="compositionally biased region" description="Basic residues" evidence="8">
    <location>
        <begin position="1613"/>
        <end position="1622"/>
    </location>
</feature>
<dbReference type="CDD" id="cd14073">
    <property type="entry name" value="STKc_NUAK"/>
    <property type="match status" value="1"/>
</dbReference>
<feature type="region of interest" description="Disordered" evidence="8">
    <location>
        <begin position="1521"/>
        <end position="1669"/>
    </location>
</feature>
<feature type="coiled-coil region" evidence="7">
    <location>
        <begin position="1440"/>
        <end position="1467"/>
    </location>
</feature>
<feature type="region of interest" description="Disordered" evidence="8">
    <location>
        <begin position="1698"/>
        <end position="1960"/>
    </location>
</feature>